<keyword evidence="1" id="KW-0472">Membrane</keyword>
<organism evidence="3 4">
    <name type="scientific">Cylindrotheca closterium</name>
    <dbReference type="NCBI Taxonomy" id="2856"/>
    <lineage>
        <taxon>Eukaryota</taxon>
        <taxon>Sar</taxon>
        <taxon>Stramenopiles</taxon>
        <taxon>Ochrophyta</taxon>
        <taxon>Bacillariophyta</taxon>
        <taxon>Bacillariophyceae</taxon>
        <taxon>Bacillariophycidae</taxon>
        <taxon>Bacillariales</taxon>
        <taxon>Bacillariaceae</taxon>
        <taxon>Cylindrotheca</taxon>
    </lineage>
</organism>
<feature type="transmembrane region" description="Helical" evidence="1">
    <location>
        <begin position="104"/>
        <end position="123"/>
    </location>
</feature>
<evidence type="ECO:0000313" key="4">
    <source>
        <dbReference type="Proteomes" id="UP001295423"/>
    </source>
</evidence>
<feature type="transmembrane region" description="Helical" evidence="1">
    <location>
        <begin position="226"/>
        <end position="245"/>
    </location>
</feature>
<dbReference type="Proteomes" id="UP001295423">
    <property type="component" value="Unassembled WGS sequence"/>
</dbReference>
<keyword evidence="1" id="KW-1133">Transmembrane helix</keyword>
<gene>
    <name evidence="3" type="ORF">CYCCA115_LOCUS15294</name>
</gene>
<evidence type="ECO:0000313" key="3">
    <source>
        <dbReference type="EMBL" id="CAJ1954702.1"/>
    </source>
</evidence>
<feature type="signal peptide" evidence="2">
    <location>
        <begin position="1"/>
        <end position="20"/>
    </location>
</feature>
<keyword evidence="2" id="KW-0732">Signal</keyword>
<dbReference type="EMBL" id="CAKOGP040001869">
    <property type="protein sequence ID" value="CAJ1954702.1"/>
    <property type="molecule type" value="Genomic_DNA"/>
</dbReference>
<accession>A0AAD2FWB4</accession>
<keyword evidence="1" id="KW-0812">Transmembrane</keyword>
<sequence length="278" mass="30377">MRVFQLATLFLVSTTPTAFSFVPQSARTLTDVSLSAKNNKLSQYDPFHLDHHETTLLEPNMKIGDSAETKALALGALAMIGTPASASAATAFTATAIPGALAAYGHYASLLGMLACVMIERLTIKPNMSEREEDFLAAADIAFGFWGLLITYTGYLRATAYEKGFDFYSHEPLFWLKICFLGIFGASSFFNTTIIVKRSIAKRNGEFEPMSEALAQRMIKICNAELFAIGIIPLTATFMARGVLYSDSIPWQAEAGLSAAVFVGLSYKYLNEAFTFED</sequence>
<feature type="transmembrane region" description="Helical" evidence="1">
    <location>
        <begin position="135"/>
        <end position="155"/>
    </location>
</feature>
<name>A0AAD2FWB4_9STRA</name>
<evidence type="ECO:0000256" key="1">
    <source>
        <dbReference type="SAM" id="Phobius"/>
    </source>
</evidence>
<reference evidence="3" key="1">
    <citation type="submission" date="2023-08" db="EMBL/GenBank/DDBJ databases">
        <authorList>
            <person name="Audoor S."/>
            <person name="Bilcke G."/>
        </authorList>
    </citation>
    <scope>NUCLEOTIDE SEQUENCE</scope>
</reference>
<evidence type="ECO:0008006" key="5">
    <source>
        <dbReference type="Google" id="ProtNLM"/>
    </source>
</evidence>
<feature type="chain" id="PRO_5042050983" description="H(+)-exporting diphosphatase" evidence="2">
    <location>
        <begin position="21"/>
        <end position="278"/>
    </location>
</feature>
<feature type="transmembrane region" description="Helical" evidence="1">
    <location>
        <begin position="175"/>
        <end position="196"/>
    </location>
</feature>
<comment type="caution">
    <text evidence="3">The sequence shown here is derived from an EMBL/GenBank/DDBJ whole genome shotgun (WGS) entry which is preliminary data.</text>
</comment>
<evidence type="ECO:0000256" key="2">
    <source>
        <dbReference type="SAM" id="SignalP"/>
    </source>
</evidence>
<proteinExistence type="predicted"/>
<protein>
    <recommendedName>
        <fullName evidence="5">H(+)-exporting diphosphatase</fullName>
    </recommendedName>
</protein>
<dbReference type="Pfam" id="PF09980">
    <property type="entry name" value="DUF2214"/>
    <property type="match status" value="1"/>
</dbReference>
<keyword evidence="4" id="KW-1185">Reference proteome</keyword>
<dbReference type="AlphaFoldDB" id="A0AAD2FWB4"/>
<dbReference type="InterPro" id="IPR018706">
    <property type="entry name" value="DUF2214_membrane"/>
</dbReference>